<dbReference type="EMBL" id="CM041531">
    <property type="protein sequence ID" value="KAI3376886.1"/>
    <property type="molecule type" value="Genomic_DNA"/>
</dbReference>
<evidence type="ECO:0000313" key="1">
    <source>
        <dbReference type="EMBL" id="KAI3376886.1"/>
    </source>
</evidence>
<reference evidence="1" key="1">
    <citation type="submission" date="2022-04" db="EMBL/GenBank/DDBJ databases">
        <title>Jade perch genome.</title>
        <authorList>
            <person name="Chao B."/>
        </authorList>
    </citation>
    <scope>NUCLEOTIDE SEQUENCE</scope>
    <source>
        <strain evidence="1">CB-2022</strain>
    </source>
</reference>
<evidence type="ECO:0000313" key="2">
    <source>
        <dbReference type="Proteomes" id="UP000831701"/>
    </source>
</evidence>
<comment type="caution">
    <text evidence="1">The sequence shown here is derived from an EMBL/GenBank/DDBJ whole genome shotgun (WGS) entry which is preliminary data.</text>
</comment>
<accession>A0ACB8X9S4</accession>
<keyword evidence="2" id="KW-1185">Reference proteome</keyword>
<sequence length="343" mass="38995">MAAVQLSFLLFALINNIQAEEFMIEKESNSLTFNLTEEADFCLISRFDDEEKLVLWNTSDLWTKNSTVPEDLKQRLSFVNGTHFSSLMIHNLTHSDSGQYQEECWTEGKVTYEKNIRITVCSTINKPKDISVTLGGEVDIPCEGAADNLDIMWIKSEYRYIKDAFKGILKESSTSEIDNVKNTSVLHVSNFSTTVNTLYTCLVMNQQQCVNSNHVKLFPVPEIIYHSVEESAELQCNVTDFSDDQPPLWKKFDSESKSYTEIDRNYSLSFPLLTLNHSGWYTCKTFESTQKFLAGGVSHVWPACCRALLRGRPRSLSDAEMWERICDTFGSSSQTKQGAEPLV</sequence>
<gene>
    <name evidence="1" type="ORF">L3Q82_000128</name>
</gene>
<proteinExistence type="predicted"/>
<name>A0ACB8X9S4_9TELE</name>
<protein>
    <submittedName>
        <fullName evidence="1">Uncharacterized protein</fullName>
    </submittedName>
</protein>
<dbReference type="Proteomes" id="UP000831701">
    <property type="component" value="Chromosome 1"/>
</dbReference>
<organism evidence="1 2">
    <name type="scientific">Scortum barcoo</name>
    <name type="common">barcoo grunter</name>
    <dbReference type="NCBI Taxonomy" id="214431"/>
    <lineage>
        <taxon>Eukaryota</taxon>
        <taxon>Metazoa</taxon>
        <taxon>Chordata</taxon>
        <taxon>Craniata</taxon>
        <taxon>Vertebrata</taxon>
        <taxon>Euteleostomi</taxon>
        <taxon>Actinopterygii</taxon>
        <taxon>Neopterygii</taxon>
        <taxon>Teleostei</taxon>
        <taxon>Neoteleostei</taxon>
        <taxon>Acanthomorphata</taxon>
        <taxon>Eupercaria</taxon>
        <taxon>Centrarchiformes</taxon>
        <taxon>Terapontoidei</taxon>
        <taxon>Terapontidae</taxon>
        <taxon>Scortum</taxon>
    </lineage>
</organism>